<dbReference type="Proteomes" id="UP000015241">
    <property type="component" value="Unassembled WGS sequence"/>
</dbReference>
<gene>
    <name evidence="1" type="ORF">FOMPIDRAFT_92050</name>
</gene>
<evidence type="ECO:0000313" key="1">
    <source>
        <dbReference type="EMBL" id="EPS98047.1"/>
    </source>
</evidence>
<protein>
    <submittedName>
        <fullName evidence="1">Uncharacterized protein</fullName>
    </submittedName>
</protein>
<sequence length="127" mass="13105">MLGDHVALHTPSILKYYPFFPAPFPDFLTAIEDLGQVGERGGGDGDGALAGMLAFLKTSRTHKSTEIVSGPVLPASLRTHVACTAVTLGVLRYALQLPAMALPGSCPLAGAPCRSGSRGAWGSKTVA</sequence>
<dbReference type="AlphaFoldDB" id="S8DZS3"/>
<keyword evidence="2" id="KW-1185">Reference proteome</keyword>
<dbReference type="InParanoid" id="S8DZS3"/>
<dbReference type="EMBL" id="KE504169">
    <property type="protein sequence ID" value="EPS98047.1"/>
    <property type="molecule type" value="Genomic_DNA"/>
</dbReference>
<proteinExistence type="predicted"/>
<accession>S8DZS3</accession>
<organism evidence="1 2">
    <name type="scientific">Fomitopsis schrenkii</name>
    <name type="common">Brown rot fungus</name>
    <dbReference type="NCBI Taxonomy" id="2126942"/>
    <lineage>
        <taxon>Eukaryota</taxon>
        <taxon>Fungi</taxon>
        <taxon>Dikarya</taxon>
        <taxon>Basidiomycota</taxon>
        <taxon>Agaricomycotina</taxon>
        <taxon>Agaricomycetes</taxon>
        <taxon>Polyporales</taxon>
        <taxon>Fomitopsis</taxon>
    </lineage>
</organism>
<evidence type="ECO:0000313" key="2">
    <source>
        <dbReference type="Proteomes" id="UP000015241"/>
    </source>
</evidence>
<name>S8DZS3_FOMSC</name>
<reference evidence="1 2" key="1">
    <citation type="journal article" date="2012" name="Science">
        <title>The Paleozoic origin of enzymatic lignin decomposition reconstructed from 31 fungal genomes.</title>
        <authorList>
            <person name="Floudas D."/>
            <person name="Binder M."/>
            <person name="Riley R."/>
            <person name="Barry K."/>
            <person name="Blanchette R.A."/>
            <person name="Henrissat B."/>
            <person name="Martinez A.T."/>
            <person name="Otillar R."/>
            <person name="Spatafora J.W."/>
            <person name="Yadav J.S."/>
            <person name="Aerts A."/>
            <person name="Benoit I."/>
            <person name="Boyd A."/>
            <person name="Carlson A."/>
            <person name="Copeland A."/>
            <person name="Coutinho P.M."/>
            <person name="de Vries R.P."/>
            <person name="Ferreira P."/>
            <person name="Findley K."/>
            <person name="Foster B."/>
            <person name="Gaskell J."/>
            <person name="Glotzer D."/>
            <person name="Gorecki P."/>
            <person name="Heitman J."/>
            <person name="Hesse C."/>
            <person name="Hori C."/>
            <person name="Igarashi K."/>
            <person name="Jurgens J.A."/>
            <person name="Kallen N."/>
            <person name="Kersten P."/>
            <person name="Kohler A."/>
            <person name="Kuees U."/>
            <person name="Kumar T.K.A."/>
            <person name="Kuo A."/>
            <person name="LaButti K."/>
            <person name="Larrondo L.F."/>
            <person name="Lindquist E."/>
            <person name="Ling A."/>
            <person name="Lombard V."/>
            <person name="Lucas S."/>
            <person name="Lundell T."/>
            <person name="Martin R."/>
            <person name="McLaughlin D.J."/>
            <person name="Morgenstern I."/>
            <person name="Morin E."/>
            <person name="Murat C."/>
            <person name="Nagy L.G."/>
            <person name="Nolan M."/>
            <person name="Ohm R.A."/>
            <person name="Patyshakuliyeva A."/>
            <person name="Rokas A."/>
            <person name="Ruiz-Duenas F.J."/>
            <person name="Sabat G."/>
            <person name="Salamov A."/>
            <person name="Samejima M."/>
            <person name="Schmutz J."/>
            <person name="Slot J.C."/>
            <person name="St John F."/>
            <person name="Stenlid J."/>
            <person name="Sun H."/>
            <person name="Sun S."/>
            <person name="Syed K."/>
            <person name="Tsang A."/>
            <person name="Wiebenga A."/>
            <person name="Young D."/>
            <person name="Pisabarro A."/>
            <person name="Eastwood D.C."/>
            <person name="Martin F."/>
            <person name="Cullen D."/>
            <person name="Grigoriev I.V."/>
            <person name="Hibbett D.S."/>
        </authorList>
    </citation>
    <scope>NUCLEOTIDE SEQUENCE</scope>
    <source>
        <strain evidence="2">FP-58527</strain>
    </source>
</reference>
<dbReference type="HOGENOM" id="CLU_1970613_0_0_1"/>